<dbReference type="PaxDb" id="4097-A0A1S3ZJJ1"/>
<protein>
    <submittedName>
        <fullName evidence="1">Uncharacterized protein</fullName>
    </submittedName>
</protein>
<dbReference type="AlphaFoldDB" id="A0A1S3ZJJ1"/>
<dbReference type="RefSeq" id="XP_016464670.1">
    <property type="nucleotide sequence ID" value="XM_016609184.1"/>
</dbReference>
<evidence type="ECO:0000313" key="1">
    <source>
        <dbReference type="RefSeq" id="XP_016464670.1"/>
    </source>
</evidence>
<feature type="non-terminal residue" evidence="1">
    <location>
        <position position="1"/>
    </location>
</feature>
<sequence>TKKLNSALFLSHQTYPPRDLWNFYGLAPFFGYEGTKSPLTTNQQTSSGWVLLGRSEQQGTPKRRFSSCVVVSRLRGHSATCPRIWGVCSHKLLCKSDPAGERSQFVKENKTASEHTFFSTNHGSLRITVGWWLSKETSIRSAPRLGGIYLIPITRRGSL</sequence>
<organism evidence="1">
    <name type="scientific">Nicotiana tabacum</name>
    <name type="common">Common tobacco</name>
    <dbReference type="NCBI Taxonomy" id="4097"/>
    <lineage>
        <taxon>Eukaryota</taxon>
        <taxon>Viridiplantae</taxon>
        <taxon>Streptophyta</taxon>
        <taxon>Embryophyta</taxon>
        <taxon>Tracheophyta</taxon>
        <taxon>Spermatophyta</taxon>
        <taxon>Magnoliopsida</taxon>
        <taxon>eudicotyledons</taxon>
        <taxon>Gunneridae</taxon>
        <taxon>Pentapetalae</taxon>
        <taxon>asterids</taxon>
        <taxon>lamiids</taxon>
        <taxon>Solanales</taxon>
        <taxon>Solanaceae</taxon>
        <taxon>Nicotianoideae</taxon>
        <taxon>Nicotianeae</taxon>
        <taxon>Nicotiana</taxon>
    </lineage>
</organism>
<proteinExistence type="predicted"/>
<gene>
    <name evidence="1" type="primary">LOC107787590</name>
</gene>
<dbReference type="OrthoDB" id="1523388at2759"/>
<reference evidence="1" key="1">
    <citation type="submission" date="2025-08" db="UniProtKB">
        <authorList>
            <consortium name="RefSeq"/>
        </authorList>
    </citation>
    <scope>IDENTIFICATION</scope>
</reference>
<name>A0A1S3ZJJ1_TOBAC</name>
<dbReference type="KEGG" id="nta:107787590"/>
<accession>A0A1S3ZJJ1</accession>